<protein>
    <submittedName>
        <fullName evidence="12">Zinc finger protein</fullName>
    </submittedName>
</protein>
<dbReference type="PROSITE" id="PS50157">
    <property type="entry name" value="ZINC_FINGER_C2H2_2"/>
    <property type="match status" value="2"/>
</dbReference>
<dbReference type="FunFam" id="3.30.160.60:FF:000176">
    <property type="entry name" value="zinc finger protein 70"/>
    <property type="match status" value="1"/>
</dbReference>
<evidence type="ECO:0000256" key="3">
    <source>
        <dbReference type="ARBA" id="ARBA00022723"/>
    </source>
</evidence>
<evidence type="ECO:0000256" key="8">
    <source>
        <dbReference type="ARBA" id="ARBA00023163"/>
    </source>
</evidence>
<evidence type="ECO:0000256" key="9">
    <source>
        <dbReference type="ARBA" id="ARBA00023242"/>
    </source>
</evidence>
<dbReference type="GO" id="GO:0005634">
    <property type="term" value="C:nucleus"/>
    <property type="evidence" value="ECO:0007669"/>
    <property type="project" value="UniProtKB-SubCell"/>
</dbReference>
<evidence type="ECO:0000256" key="10">
    <source>
        <dbReference type="PROSITE-ProRule" id="PRU00042"/>
    </source>
</evidence>
<keyword evidence="4" id="KW-0677">Repeat</keyword>
<gene>
    <name evidence="12" type="ORF">H671_3g9201</name>
</gene>
<dbReference type="InterPro" id="IPR013087">
    <property type="entry name" value="Znf_C2H2_type"/>
</dbReference>
<dbReference type="EMBL" id="KE671692">
    <property type="protein sequence ID" value="ERE79971.1"/>
    <property type="molecule type" value="Genomic_DNA"/>
</dbReference>
<evidence type="ECO:0000313" key="12">
    <source>
        <dbReference type="EMBL" id="ERE79971.1"/>
    </source>
</evidence>
<dbReference type="SUPFAM" id="SSF57667">
    <property type="entry name" value="beta-beta-alpha zinc fingers"/>
    <property type="match status" value="1"/>
</dbReference>
<keyword evidence="5 10" id="KW-0863">Zinc-finger</keyword>
<comment type="subcellular location">
    <subcellularLocation>
        <location evidence="1">Nucleus</location>
    </subcellularLocation>
</comment>
<keyword evidence="7" id="KW-0805">Transcription regulation</keyword>
<dbReference type="GO" id="GO:0000978">
    <property type="term" value="F:RNA polymerase II cis-regulatory region sequence-specific DNA binding"/>
    <property type="evidence" value="ECO:0007669"/>
    <property type="project" value="TreeGrafter"/>
</dbReference>
<dbReference type="AlphaFoldDB" id="A0A061IDA9"/>
<dbReference type="InterPro" id="IPR036236">
    <property type="entry name" value="Znf_C2H2_sf"/>
</dbReference>
<accession>A0A061IDA9</accession>
<sequence length="96" mass="10941">MERQHQCPAEERPYRYNECGKSFTQSSLRIKHQRTHTEEKPYECEECGKAFNHTSGLNIGGATLERNIINVKSVEKPSVSTVISLDMEESTQGKIL</sequence>
<name>A0A061IDA9_CRIGR</name>
<keyword evidence="3" id="KW-0479">Metal-binding</keyword>
<evidence type="ECO:0000256" key="7">
    <source>
        <dbReference type="ARBA" id="ARBA00023015"/>
    </source>
</evidence>
<keyword evidence="9" id="KW-0539">Nucleus</keyword>
<dbReference type="Pfam" id="PF00096">
    <property type="entry name" value="zf-C2H2"/>
    <property type="match status" value="2"/>
</dbReference>
<evidence type="ECO:0000256" key="4">
    <source>
        <dbReference type="ARBA" id="ARBA00022737"/>
    </source>
</evidence>
<dbReference type="Gene3D" id="3.30.160.60">
    <property type="entry name" value="Classic Zinc Finger"/>
    <property type="match status" value="2"/>
</dbReference>
<evidence type="ECO:0000256" key="6">
    <source>
        <dbReference type="ARBA" id="ARBA00022833"/>
    </source>
</evidence>
<evidence type="ECO:0000256" key="1">
    <source>
        <dbReference type="ARBA" id="ARBA00004123"/>
    </source>
</evidence>
<feature type="domain" description="C2H2-type" evidence="11">
    <location>
        <begin position="14"/>
        <end position="41"/>
    </location>
</feature>
<organism evidence="12 13">
    <name type="scientific">Cricetulus griseus</name>
    <name type="common">Chinese hamster</name>
    <name type="synonym">Cricetulus barabensis griseus</name>
    <dbReference type="NCBI Taxonomy" id="10029"/>
    <lineage>
        <taxon>Eukaryota</taxon>
        <taxon>Metazoa</taxon>
        <taxon>Chordata</taxon>
        <taxon>Craniata</taxon>
        <taxon>Vertebrata</taxon>
        <taxon>Euteleostomi</taxon>
        <taxon>Mammalia</taxon>
        <taxon>Eutheria</taxon>
        <taxon>Euarchontoglires</taxon>
        <taxon>Glires</taxon>
        <taxon>Rodentia</taxon>
        <taxon>Myomorpha</taxon>
        <taxon>Muroidea</taxon>
        <taxon>Cricetidae</taxon>
        <taxon>Cricetinae</taxon>
        <taxon>Cricetulus</taxon>
    </lineage>
</organism>
<proteinExistence type="inferred from homology"/>
<dbReference type="Proteomes" id="UP000030759">
    <property type="component" value="Unassembled WGS sequence"/>
</dbReference>
<evidence type="ECO:0000256" key="2">
    <source>
        <dbReference type="ARBA" id="ARBA00006991"/>
    </source>
</evidence>
<evidence type="ECO:0000256" key="5">
    <source>
        <dbReference type="ARBA" id="ARBA00022771"/>
    </source>
</evidence>
<dbReference type="GO" id="GO:0000981">
    <property type="term" value="F:DNA-binding transcription factor activity, RNA polymerase II-specific"/>
    <property type="evidence" value="ECO:0007669"/>
    <property type="project" value="TreeGrafter"/>
</dbReference>
<dbReference type="GO" id="GO:0008270">
    <property type="term" value="F:zinc ion binding"/>
    <property type="evidence" value="ECO:0007669"/>
    <property type="project" value="UniProtKB-KW"/>
</dbReference>
<evidence type="ECO:0000313" key="13">
    <source>
        <dbReference type="Proteomes" id="UP000030759"/>
    </source>
</evidence>
<dbReference type="FunFam" id="3.30.160.60:FF:000206">
    <property type="entry name" value="zinc finger protein 202 isoform X1"/>
    <property type="match status" value="1"/>
</dbReference>
<keyword evidence="8" id="KW-0804">Transcription</keyword>
<keyword evidence="6" id="KW-0862">Zinc</keyword>
<feature type="domain" description="C2H2-type" evidence="11">
    <location>
        <begin position="42"/>
        <end position="57"/>
    </location>
</feature>
<dbReference type="PANTHER" id="PTHR23226">
    <property type="entry name" value="ZINC FINGER AND SCAN DOMAIN-CONTAINING"/>
    <property type="match status" value="1"/>
</dbReference>
<evidence type="ECO:0000259" key="11">
    <source>
        <dbReference type="PROSITE" id="PS50157"/>
    </source>
</evidence>
<reference evidence="13" key="1">
    <citation type="journal article" date="2013" name="Nat. Biotechnol.">
        <title>Chinese hamster genome sequenced from sorted chromosomes.</title>
        <authorList>
            <person name="Brinkrolf K."/>
            <person name="Rupp O."/>
            <person name="Laux H."/>
            <person name="Kollin F."/>
            <person name="Ernst W."/>
            <person name="Linke B."/>
            <person name="Kofler R."/>
            <person name="Romand S."/>
            <person name="Hesse F."/>
            <person name="Budach W.E."/>
            <person name="Galosy S."/>
            <person name="Muller D."/>
            <person name="Noll T."/>
            <person name="Wienberg J."/>
            <person name="Jostock T."/>
            <person name="Leonard M."/>
            <person name="Grillari J."/>
            <person name="Tauch A."/>
            <person name="Goesmann A."/>
            <person name="Helk B."/>
            <person name="Mott J.E."/>
            <person name="Puhler A."/>
            <person name="Borth N."/>
        </authorList>
    </citation>
    <scope>NUCLEOTIDE SEQUENCE [LARGE SCALE GENOMIC DNA]</scope>
    <source>
        <strain evidence="13">17A/GY</strain>
    </source>
</reference>
<dbReference type="PANTHER" id="PTHR23226:SF416">
    <property type="entry name" value="FI01424P"/>
    <property type="match status" value="1"/>
</dbReference>
<comment type="similarity">
    <text evidence="2">Belongs to the krueppel C2H2-type zinc-finger protein family.</text>
</comment>